<keyword evidence="1 4" id="KW-0808">Transferase</keyword>
<organism evidence="4 5">
    <name type="scientific">Chitinimonas arctica</name>
    <dbReference type="NCBI Taxonomy" id="2594795"/>
    <lineage>
        <taxon>Bacteria</taxon>
        <taxon>Pseudomonadati</taxon>
        <taxon>Pseudomonadota</taxon>
        <taxon>Betaproteobacteria</taxon>
        <taxon>Neisseriales</taxon>
        <taxon>Chitinibacteraceae</taxon>
        <taxon>Chitinimonas</taxon>
    </lineage>
</organism>
<protein>
    <submittedName>
        <fullName evidence="4">GNAT family N-acetyltransferase</fullName>
    </submittedName>
</protein>
<dbReference type="PANTHER" id="PTHR43877">
    <property type="entry name" value="AMINOALKYLPHOSPHONATE N-ACETYLTRANSFERASE-RELATED-RELATED"/>
    <property type="match status" value="1"/>
</dbReference>
<sequence length="146" mass="16669">MHILHLNAHREIVEPVWLARAETIHRQLRPQMGDYASTMAGIVADGGEMMVAVEGEAVLGLAVFRTHRNTFAGRTFYVDDLVTDATRRSQGVGRLMLNWLQEEARQRGATRFMLDSGTQRTEAHRFYFREGMVIGCFNFEKSLDPR</sequence>
<dbReference type="InterPro" id="IPR050832">
    <property type="entry name" value="Bact_Acetyltransf"/>
</dbReference>
<keyword evidence="5" id="KW-1185">Reference proteome</keyword>
<name>A0A516SHY4_9NEIS</name>
<feature type="domain" description="N-acetyltransferase" evidence="3">
    <location>
        <begin position="1"/>
        <end position="146"/>
    </location>
</feature>
<dbReference type="GO" id="GO:0016747">
    <property type="term" value="F:acyltransferase activity, transferring groups other than amino-acyl groups"/>
    <property type="evidence" value="ECO:0007669"/>
    <property type="project" value="InterPro"/>
</dbReference>
<keyword evidence="2" id="KW-0012">Acyltransferase</keyword>
<dbReference type="SUPFAM" id="SSF55729">
    <property type="entry name" value="Acyl-CoA N-acyltransferases (Nat)"/>
    <property type="match status" value="1"/>
</dbReference>
<dbReference type="InterPro" id="IPR016181">
    <property type="entry name" value="Acyl_CoA_acyltransferase"/>
</dbReference>
<evidence type="ECO:0000259" key="3">
    <source>
        <dbReference type="PROSITE" id="PS51186"/>
    </source>
</evidence>
<dbReference type="KEGG" id="cari:FNU76_16255"/>
<dbReference type="Proteomes" id="UP000317550">
    <property type="component" value="Chromosome"/>
</dbReference>
<dbReference type="Gene3D" id="3.40.630.30">
    <property type="match status" value="1"/>
</dbReference>
<reference evidence="5" key="1">
    <citation type="submission" date="2019-07" db="EMBL/GenBank/DDBJ databases">
        <title>Chitinimonas sp. nov., isolated from Ny-Alesund, arctica soil.</title>
        <authorList>
            <person name="Xu Q."/>
            <person name="Peng F."/>
        </authorList>
    </citation>
    <scope>NUCLEOTIDE SEQUENCE [LARGE SCALE GENOMIC DNA]</scope>
    <source>
        <strain evidence="5">R3-44</strain>
    </source>
</reference>
<dbReference type="CDD" id="cd04301">
    <property type="entry name" value="NAT_SF"/>
    <property type="match status" value="1"/>
</dbReference>
<dbReference type="PROSITE" id="PS51186">
    <property type="entry name" value="GNAT"/>
    <property type="match status" value="1"/>
</dbReference>
<dbReference type="PANTHER" id="PTHR43877:SF2">
    <property type="entry name" value="AMINOALKYLPHOSPHONATE N-ACETYLTRANSFERASE-RELATED"/>
    <property type="match status" value="1"/>
</dbReference>
<evidence type="ECO:0000313" key="4">
    <source>
        <dbReference type="EMBL" id="QDQ27772.1"/>
    </source>
</evidence>
<proteinExistence type="predicted"/>
<evidence type="ECO:0000256" key="1">
    <source>
        <dbReference type="ARBA" id="ARBA00022679"/>
    </source>
</evidence>
<evidence type="ECO:0000313" key="5">
    <source>
        <dbReference type="Proteomes" id="UP000317550"/>
    </source>
</evidence>
<accession>A0A516SHY4</accession>
<dbReference type="AlphaFoldDB" id="A0A516SHY4"/>
<dbReference type="InterPro" id="IPR000182">
    <property type="entry name" value="GNAT_dom"/>
</dbReference>
<dbReference type="RefSeq" id="WP_144279160.1">
    <property type="nucleotide sequence ID" value="NZ_CP041730.1"/>
</dbReference>
<dbReference type="Pfam" id="PF00583">
    <property type="entry name" value="Acetyltransf_1"/>
    <property type="match status" value="1"/>
</dbReference>
<evidence type="ECO:0000256" key="2">
    <source>
        <dbReference type="ARBA" id="ARBA00023315"/>
    </source>
</evidence>
<gene>
    <name evidence="4" type="ORF">FNU76_16255</name>
</gene>
<dbReference type="OrthoDB" id="70840at2"/>
<dbReference type="EMBL" id="CP041730">
    <property type="protein sequence ID" value="QDQ27772.1"/>
    <property type="molecule type" value="Genomic_DNA"/>
</dbReference>